<sequence>MMDFEQRLQKAIDRGQRTRASMKESEQARAATEEELRALHSSARLELTEHIEECLRKLADHFPGFDYETVIDEDGWGSRIRRDDLELNRGTTDRHYSHFEMLVRSYSTKSLLDMTAKGTIRNKEVIARSHFQRLQELDVDSFKNLIDLWVLEFAEAYSAQN</sequence>
<proteinExistence type="predicted"/>
<protein>
    <submittedName>
        <fullName evidence="2">Uncharacterized protein</fullName>
    </submittedName>
</protein>
<dbReference type="HOGENOM" id="CLU_1642164_0_0_0"/>
<evidence type="ECO:0000313" key="2">
    <source>
        <dbReference type="EMBL" id="ADY60381.1"/>
    </source>
</evidence>
<evidence type="ECO:0000256" key="1">
    <source>
        <dbReference type="SAM" id="MobiDB-lite"/>
    </source>
</evidence>
<dbReference type="RefSeq" id="WP_013629105.1">
    <property type="nucleotide sequence ID" value="NC_015174.1"/>
</dbReference>
<dbReference type="KEGG" id="pbs:Plabr_2782"/>
<dbReference type="EMBL" id="CP002546">
    <property type="protein sequence ID" value="ADY60381.1"/>
    <property type="molecule type" value="Genomic_DNA"/>
</dbReference>
<feature type="region of interest" description="Disordered" evidence="1">
    <location>
        <begin position="1"/>
        <end position="28"/>
    </location>
</feature>
<dbReference type="AlphaFoldDB" id="F0STB9"/>
<organism evidence="2 3">
    <name type="scientific">Rubinisphaera brasiliensis (strain ATCC 49424 / DSM 5305 / JCM 21570 / IAM 15109 / NBRC 103401 / IFAM 1448)</name>
    <name type="common">Planctomyces brasiliensis</name>
    <dbReference type="NCBI Taxonomy" id="756272"/>
    <lineage>
        <taxon>Bacteria</taxon>
        <taxon>Pseudomonadati</taxon>
        <taxon>Planctomycetota</taxon>
        <taxon>Planctomycetia</taxon>
        <taxon>Planctomycetales</taxon>
        <taxon>Planctomycetaceae</taxon>
        <taxon>Rubinisphaera</taxon>
    </lineage>
</organism>
<accession>F0STB9</accession>
<name>F0STB9_RUBBR</name>
<keyword evidence="3" id="KW-1185">Reference proteome</keyword>
<reference evidence="3" key="1">
    <citation type="submission" date="2011-02" db="EMBL/GenBank/DDBJ databases">
        <title>The complete genome of Planctomyces brasiliensis DSM 5305.</title>
        <authorList>
            <person name="Lucas S."/>
            <person name="Copeland A."/>
            <person name="Lapidus A."/>
            <person name="Bruce D."/>
            <person name="Goodwin L."/>
            <person name="Pitluck S."/>
            <person name="Kyrpides N."/>
            <person name="Mavromatis K."/>
            <person name="Pagani I."/>
            <person name="Ivanova N."/>
            <person name="Ovchinnikova G."/>
            <person name="Lu M."/>
            <person name="Detter J.C."/>
            <person name="Han C."/>
            <person name="Land M."/>
            <person name="Hauser L."/>
            <person name="Markowitz V."/>
            <person name="Cheng J.-F."/>
            <person name="Hugenholtz P."/>
            <person name="Woyke T."/>
            <person name="Wu D."/>
            <person name="Tindall B."/>
            <person name="Pomrenke H.G."/>
            <person name="Brambilla E."/>
            <person name="Klenk H.-P."/>
            <person name="Eisen J.A."/>
        </authorList>
    </citation>
    <scope>NUCLEOTIDE SEQUENCE [LARGE SCALE GENOMIC DNA]</scope>
    <source>
        <strain evidence="3">ATCC 49424 / DSM 5305 / JCM 21570 / NBRC 103401 / IFAM 1448</strain>
    </source>
</reference>
<gene>
    <name evidence="2" type="ordered locus">Plabr_2782</name>
</gene>
<evidence type="ECO:0000313" key="3">
    <source>
        <dbReference type="Proteomes" id="UP000006860"/>
    </source>
</evidence>
<dbReference type="Proteomes" id="UP000006860">
    <property type="component" value="Chromosome"/>
</dbReference>
<dbReference type="eggNOG" id="ENOG50315Z8">
    <property type="taxonomic scope" value="Bacteria"/>
</dbReference>